<dbReference type="EMBL" id="CP045890">
    <property type="protein sequence ID" value="QQP57054.1"/>
    <property type="molecule type" value="Genomic_DNA"/>
</dbReference>
<evidence type="ECO:0000313" key="2">
    <source>
        <dbReference type="EMBL" id="QQP57054.1"/>
    </source>
</evidence>
<proteinExistence type="predicted"/>
<accession>A0A7T8KJG0</accession>
<name>A0A7T8KJG0_CALRO</name>
<feature type="region of interest" description="Disordered" evidence="1">
    <location>
        <begin position="21"/>
        <end position="53"/>
    </location>
</feature>
<organism evidence="2 3">
    <name type="scientific">Caligus rogercresseyi</name>
    <name type="common">Sea louse</name>
    <dbReference type="NCBI Taxonomy" id="217165"/>
    <lineage>
        <taxon>Eukaryota</taxon>
        <taxon>Metazoa</taxon>
        <taxon>Ecdysozoa</taxon>
        <taxon>Arthropoda</taxon>
        <taxon>Crustacea</taxon>
        <taxon>Multicrustacea</taxon>
        <taxon>Hexanauplia</taxon>
        <taxon>Copepoda</taxon>
        <taxon>Siphonostomatoida</taxon>
        <taxon>Caligidae</taxon>
        <taxon>Caligus</taxon>
    </lineage>
</organism>
<reference evidence="3" key="1">
    <citation type="submission" date="2021-01" db="EMBL/GenBank/DDBJ databases">
        <title>Caligus Genome Assembly.</title>
        <authorList>
            <person name="Gallardo-Escarate C."/>
        </authorList>
    </citation>
    <scope>NUCLEOTIDE SEQUENCE [LARGE SCALE GENOMIC DNA]</scope>
</reference>
<dbReference type="AlphaFoldDB" id="A0A7T8KJG0"/>
<keyword evidence="3" id="KW-1185">Reference proteome</keyword>
<sequence>MEKLDEDDLEAIRRQRLANLEKAQVQRENGSSKDMGNIRKSQRKRSSLTLPKL</sequence>
<dbReference type="Proteomes" id="UP000595437">
    <property type="component" value="Chromosome 1"/>
</dbReference>
<evidence type="ECO:0000313" key="3">
    <source>
        <dbReference type="Proteomes" id="UP000595437"/>
    </source>
</evidence>
<protein>
    <submittedName>
        <fullName evidence="2">Thioredoxin domain-containing protein 9</fullName>
    </submittedName>
</protein>
<evidence type="ECO:0000256" key="1">
    <source>
        <dbReference type="SAM" id="MobiDB-lite"/>
    </source>
</evidence>
<gene>
    <name evidence="2" type="ORF">FKW44_001917</name>
</gene>